<dbReference type="PANTHER" id="PTHR11066">
    <property type="entry name" value="ACYL-COA THIOESTERASE"/>
    <property type="match status" value="1"/>
</dbReference>
<dbReference type="InterPro" id="IPR003703">
    <property type="entry name" value="Acyl_CoA_thio"/>
</dbReference>
<dbReference type="EMBL" id="ML994227">
    <property type="protein sequence ID" value="KAF2197512.1"/>
    <property type="molecule type" value="Genomic_DNA"/>
</dbReference>
<evidence type="ECO:0000259" key="3">
    <source>
        <dbReference type="Pfam" id="PF13622"/>
    </source>
</evidence>
<dbReference type="GO" id="GO:0005782">
    <property type="term" value="C:peroxisomal matrix"/>
    <property type="evidence" value="ECO:0007669"/>
    <property type="project" value="UniProtKB-SubCell"/>
</dbReference>
<evidence type="ECO:0000313" key="5">
    <source>
        <dbReference type="EMBL" id="KAF2197512.1"/>
    </source>
</evidence>
<dbReference type="InterPro" id="IPR049449">
    <property type="entry name" value="TesB_ACOT8-like_N"/>
</dbReference>
<reference evidence="5" key="1">
    <citation type="journal article" date="2020" name="Stud. Mycol.">
        <title>101 Dothideomycetes genomes: a test case for predicting lifestyles and emergence of pathogens.</title>
        <authorList>
            <person name="Haridas S."/>
            <person name="Albert R."/>
            <person name="Binder M."/>
            <person name="Bloem J."/>
            <person name="Labutti K."/>
            <person name="Salamov A."/>
            <person name="Andreopoulos B."/>
            <person name="Baker S."/>
            <person name="Barry K."/>
            <person name="Bills G."/>
            <person name="Bluhm B."/>
            <person name="Cannon C."/>
            <person name="Castanera R."/>
            <person name="Culley D."/>
            <person name="Daum C."/>
            <person name="Ezra D."/>
            <person name="Gonzalez J."/>
            <person name="Henrissat B."/>
            <person name="Kuo A."/>
            <person name="Liang C."/>
            <person name="Lipzen A."/>
            <person name="Lutzoni F."/>
            <person name="Magnuson J."/>
            <person name="Mondo S."/>
            <person name="Nolan M."/>
            <person name="Ohm R."/>
            <person name="Pangilinan J."/>
            <person name="Park H.-J."/>
            <person name="Ramirez L."/>
            <person name="Alfaro M."/>
            <person name="Sun H."/>
            <person name="Tritt A."/>
            <person name="Yoshinaga Y."/>
            <person name="Zwiers L.-H."/>
            <person name="Turgeon B."/>
            <person name="Goodwin S."/>
            <person name="Spatafora J."/>
            <person name="Crous P."/>
            <person name="Grigoriev I."/>
        </authorList>
    </citation>
    <scope>NUCLEOTIDE SEQUENCE</scope>
    <source>
        <strain evidence="5">ATCC 74209</strain>
    </source>
</reference>
<comment type="caution">
    <text evidence="5">The sequence shown here is derived from an EMBL/GenBank/DDBJ whole genome shotgun (WGS) entry which is preliminary data.</text>
</comment>
<dbReference type="SUPFAM" id="SSF54637">
    <property type="entry name" value="Thioesterase/thiol ester dehydrase-isomerase"/>
    <property type="match status" value="2"/>
</dbReference>
<accession>A0A9P4MP14</accession>
<sequence>MPPLTFTEAFTFKPLSNHEFETIHFPERMGNALNIAYGGYALAVACKGAYLTVPAGYHLYSMLGNFLGPAFTDRILSISVRQVRQTRTFATRFVEVSQTMDSGERRLCLVALCDFQIQESSLLAYSAPPRMTYTPHSCLPTADIAKAAQVQSGTITQQLSDAHSKNFAPSFRYFDTRHCPEGIFAQNFSGMLKHVPTTQDHLKITEKATAEWVRARHTLEREVDNVVALVFNMDAAIAFAPLSFSHMFVDDVAACSTLEFALRLFSNDIKMEEWHLREMTTANAAEGRTFSEARLWDEGGRMCASMSQQGIMRPKKGEGAKL</sequence>
<evidence type="ECO:0000259" key="4">
    <source>
        <dbReference type="Pfam" id="PF20789"/>
    </source>
</evidence>
<evidence type="ECO:0000313" key="6">
    <source>
        <dbReference type="Proteomes" id="UP000799536"/>
    </source>
</evidence>
<dbReference type="GO" id="GO:0009062">
    <property type="term" value="P:fatty acid catabolic process"/>
    <property type="evidence" value="ECO:0007669"/>
    <property type="project" value="TreeGrafter"/>
</dbReference>
<dbReference type="PANTHER" id="PTHR11066:SF35">
    <property type="entry name" value="ACYL-COA THIOESTERASE II"/>
    <property type="match status" value="1"/>
</dbReference>
<keyword evidence="2" id="KW-0378">Hydrolase</keyword>
<dbReference type="AlphaFoldDB" id="A0A9P4MP14"/>
<dbReference type="GO" id="GO:0006637">
    <property type="term" value="P:acyl-CoA metabolic process"/>
    <property type="evidence" value="ECO:0007669"/>
    <property type="project" value="InterPro"/>
</dbReference>
<feature type="domain" description="Acyl-CoA thioesterase-like C-terminal" evidence="4">
    <location>
        <begin position="185"/>
        <end position="312"/>
    </location>
</feature>
<evidence type="ECO:0000256" key="2">
    <source>
        <dbReference type="ARBA" id="ARBA00022801"/>
    </source>
</evidence>
<keyword evidence="6" id="KW-1185">Reference proteome</keyword>
<organism evidence="5 6">
    <name type="scientific">Delitschia confertaspora ATCC 74209</name>
    <dbReference type="NCBI Taxonomy" id="1513339"/>
    <lineage>
        <taxon>Eukaryota</taxon>
        <taxon>Fungi</taxon>
        <taxon>Dikarya</taxon>
        <taxon>Ascomycota</taxon>
        <taxon>Pezizomycotina</taxon>
        <taxon>Dothideomycetes</taxon>
        <taxon>Pleosporomycetidae</taxon>
        <taxon>Pleosporales</taxon>
        <taxon>Delitschiaceae</taxon>
        <taxon>Delitschia</taxon>
    </lineage>
</organism>
<dbReference type="GO" id="GO:0047617">
    <property type="term" value="F:fatty acyl-CoA hydrolase activity"/>
    <property type="evidence" value="ECO:0007669"/>
    <property type="project" value="InterPro"/>
</dbReference>
<dbReference type="Gene3D" id="2.40.160.210">
    <property type="entry name" value="Acyl-CoA thioesterase, double hotdog domain"/>
    <property type="match status" value="1"/>
</dbReference>
<comment type="similarity">
    <text evidence="1">Belongs to the C/M/P thioester hydrolase family.</text>
</comment>
<dbReference type="OrthoDB" id="68328at2759"/>
<dbReference type="Proteomes" id="UP000799536">
    <property type="component" value="Unassembled WGS sequence"/>
</dbReference>
<dbReference type="Pfam" id="PF20789">
    <property type="entry name" value="4HBT_3C"/>
    <property type="match status" value="1"/>
</dbReference>
<dbReference type="InterPro" id="IPR049450">
    <property type="entry name" value="ACOT8-like_C"/>
</dbReference>
<dbReference type="CDD" id="cd03444">
    <property type="entry name" value="Thioesterase_II_repeat1"/>
    <property type="match status" value="1"/>
</dbReference>
<dbReference type="InterPro" id="IPR042171">
    <property type="entry name" value="Acyl-CoA_hotdog"/>
</dbReference>
<evidence type="ECO:0000256" key="1">
    <source>
        <dbReference type="ARBA" id="ARBA00006538"/>
    </source>
</evidence>
<dbReference type="Pfam" id="PF13622">
    <property type="entry name" value="4HBT_3"/>
    <property type="match status" value="1"/>
</dbReference>
<feature type="domain" description="Acyl-CoA thioesterase-like N-terminal HotDog" evidence="3">
    <location>
        <begin position="26"/>
        <end position="116"/>
    </location>
</feature>
<name>A0A9P4MP14_9PLEO</name>
<dbReference type="InterPro" id="IPR029069">
    <property type="entry name" value="HotDog_dom_sf"/>
</dbReference>
<protein>
    <submittedName>
        <fullName evidence="5">Acyl-CoA thioesterase II</fullName>
    </submittedName>
</protein>
<proteinExistence type="inferred from homology"/>
<gene>
    <name evidence="5" type="ORF">GQ43DRAFT_444194</name>
</gene>